<gene>
    <name evidence="8" type="ORF">LOTGIDRAFT_203775</name>
</gene>
<sequence length="104" mass="11797">MKNLDDQQPKKTDVKSTKRSWGGIFEIREPGVSQAKSTSLFRAVNFELYSRPNKVTMSAGAIMFIGCIAYIAYMNITDDKQRSHYNTINLDGSVSSRPRTSKWD</sequence>
<organism evidence="8 9">
    <name type="scientific">Lottia gigantea</name>
    <name type="common">Giant owl limpet</name>
    <dbReference type="NCBI Taxonomy" id="225164"/>
    <lineage>
        <taxon>Eukaryota</taxon>
        <taxon>Metazoa</taxon>
        <taxon>Spiralia</taxon>
        <taxon>Lophotrochozoa</taxon>
        <taxon>Mollusca</taxon>
        <taxon>Gastropoda</taxon>
        <taxon>Patellogastropoda</taxon>
        <taxon>Lottioidea</taxon>
        <taxon>Lottiidae</taxon>
        <taxon>Lottia</taxon>
    </lineage>
</organism>
<dbReference type="PANTHER" id="PTHR14274">
    <property type="entry name" value="SMALL INTEGRAL MEMBRANE PROTEIN 8"/>
    <property type="match status" value="1"/>
</dbReference>
<evidence type="ECO:0000256" key="6">
    <source>
        <dbReference type="ARBA" id="ARBA00023136"/>
    </source>
</evidence>
<dbReference type="GO" id="GO:0016020">
    <property type="term" value="C:membrane"/>
    <property type="evidence" value="ECO:0007669"/>
    <property type="project" value="UniProtKB-SubCell"/>
</dbReference>
<keyword evidence="5 7" id="KW-1133">Transmembrane helix</keyword>
<evidence type="ECO:0000256" key="2">
    <source>
        <dbReference type="ARBA" id="ARBA00009328"/>
    </source>
</evidence>
<keyword evidence="4 7" id="KW-0812">Transmembrane</keyword>
<evidence type="ECO:0000256" key="5">
    <source>
        <dbReference type="ARBA" id="ARBA00022989"/>
    </source>
</evidence>
<dbReference type="Pfam" id="PF14937">
    <property type="entry name" value="DUF4500"/>
    <property type="match status" value="1"/>
</dbReference>
<dbReference type="EMBL" id="KB201362">
    <property type="protein sequence ID" value="ESO96870.1"/>
    <property type="molecule type" value="Genomic_DNA"/>
</dbReference>
<evidence type="ECO:0000256" key="3">
    <source>
        <dbReference type="ARBA" id="ARBA00014451"/>
    </source>
</evidence>
<dbReference type="RefSeq" id="XP_009052367.1">
    <property type="nucleotide sequence ID" value="XM_009054119.1"/>
</dbReference>
<dbReference type="HOGENOM" id="CLU_170028_0_0_1"/>
<dbReference type="CTD" id="20245640"/>
<protein>
    <recommendedName>
        <fullName evidence="3">Small integral membrane protein 8</fullName>
    </recommendedName>
</protein>
<keyword evidence="6 7" id="KW-0472">Membrane</keyword>
<proteinExistence type="inferred from homology"/>
<dbReference type="InterPro" id="IPR026686">
    <property type="entry name" value="UPF0708"/>
</dbReference>
<comment type="similarity">
    <text evidence="2">Belongs to the SMIM8 family.</text>
</comment>
<evidence type="ECO:0000313" key="8">
    <source>
        <dbReference type="EMBL" id="ESO96870.1"/>
    </source>
</evidence>
<accession>V4AQ21</accession>
<dbReference type="PANTHER" id="PTHR14274:SF1">
    <property type="entry name" value="SMALL INTEGRAL MEMBRANE PROTEIN 8"/>
    <property type="match status" value="1"/>
</dbReference>
<evidence type="ECO:0000256" key="7">
    <source>
        <dbReference type="SAM" id="Phobius"/>
    </source>
</evidence>
<reference evidence="8 9" key="1">
    <citation type="journal article" date="2013" name="Nature">
        <title>Insights into bilaterian evolution from three spiralian genomes.</title>
        <authorList>
            <person name="Simakov O."/>
            <person name="Marletaz F."/>
            <person name="Cho S.J."/>
            <person name="Edsinger-Gonzales E."/>
            <person name="Havlak P."/>
            <person name="Hellsten U."/>
            <person name="Kuo D.H."/>
            <person name="Larsson T."/>
            <person name="Lv J."/>
            <person name="Arendt D."/>
            <person name="Savage R."/>
            <person name="Osoegawa K."/>
            <person name="de Jong P."/>
            <person name="Grimwood J."/>
            <person name="Chapman J.A."/>
            <person name="Shapiro H."/>
            <person name="Aerts A."/>
            <person name="Otillar R.P."/>
            <person name="Terry A.Y."/>
            <person name="Boore J.L."/>
            <person name="Grigoriev I.V."/>
            <person name="Lindberg D.R."/>
            <person name="Seaver E.C."/>
            <person name="Weisblat D.A."/>
            <person name="Putnam N.H."/>
            <person name="Rokhsar D.S."/>
        </authorList>
    </citation>
    <scope>NUCLEOTIDE SEQUENCE [LARGE SCALE GENOMIC DNA]</scope>
</reference>
<dbReference type="Proteomes" id="UP000030746">
    <property type="component" value="Unassembled WGS sequence"/>
</dbReference>
<dbReference type="AlphaFoldDB" id="V4AQ21"/>
<dbReference type="KEGG" id="lgi:LOTGIDRAFT_203775"/>
<keyword evidence="9" id="KW-1185">Reference proteome</keyword>
<evidence type="ECO:0000256" key="1">
    <source>
        <dbReference type="ARBA" id="ARBA00004167"/>
    </source>
</evidence>
<dbReference type="OrthoDB" id="1880105at2759"/>
<feature type="transmembrane region" description="Helical" evidence="7">
    <location>
        <begin position="55"/>
        <end position="73"/>
    </location>
</feature>
<name>V4AQ21_LOTGI</name>
<evidence type="ECO:0000313" key="9">
    <source>
        <dbReference type="Proteomes" id="UP000030746"/>
    </source>
</evidence>
<dbReference type="OMA" id="YMHATRE"/>
<evidence type="ECO:0000256" key="4">
    <source>
        <dbReference type="ARBA" id="ARBA00022692"/>
    </source>
</evidence>
<comment type="subcellular location">
    <subcellularLocation>
        <location evidence="1">Membrane</location>
        <topology evidence="1">Single-pass membrane protein</topology>
    </subcellularLocation>
</comment>
<dbReference type="GeneID" id="20245640"/>